<evidence type="ECO:0000256" key="1">
    <source>
        <dbReference type="ARBA" id="ARBA00004651"/>
    </source>
</evidence>
<protein>
    <submittedName>
        <fullName evidence="9">Macrolide ABC transporter permease</fullName>
    </submittedName>
</protein>
<dbReference type="EMBL" id="QPIW01000010">
    <property type="protein sequence ID" value="RDB05326.1"/>
    <property type="molecule type" value="Genomic_DNA"/>
</dbReference>
<dbReference type="InterPro" id="IPR025857">
    <property type="entry name" value="MacB_PCD"/>
</dbReference>
<evidence type="ECO:0000256" key="4">
    <source>
        <dbReference type="ARBA" id="ARBA00022989"/>
    </source>
</evidence>
<keyword evidence="4 6" id="KW-1133">Transmembrane helix</keyword>
<feature type="domain" description="ABC3 transporter permease C-terminal" evidence="7">
    <location>
        <begin position="673"/>
        <end position="782"/>
    </location>
</feature>
<keyword evidence="3 6" id="KW-0812">Transmembrane</keyword>
<evidence type="ECO:0000259" key="7">
    <source>
        <dbReference type="Pfam" id="PF02687"/>
    </source>
</evidence>
<evidence type="ECO:0000313" key="10">
    <source>
        <dbReference type="Proteomes" id="UP000253141"/>
    </source>
</evidence>
<feature type="domain" description="ABC3 transporter permease C-terminal" evidence="7">
    <location>
        <begin position="276"/>
        <end position="393"/>
    </location>
</feature>
<comment type="caution">
    <text evidence="9">The sequence shown here is derived from an EMBL/GenBank/DDBJ whole genome shotgun (WGS) entry which is preliminary data.</text>
</comment>
<dbReference type="InterPro" id="IPR003838">
    <property type="entry name" value="ABC3_permease_C"/>
</dbReference>
<dbReference type="GO" id="GO:0022857">
    <property type="term" value="F:transmembrane transporter activity"/>
    <property type="evidence" value="ECO:0007669"/>
    <property type="project" value="TreeGrafter"/>
</dbReference>
<dbReference type="OrthoDB" id="5933722at2"/>
<keyword evidence="10" id="KW-1185">Reference proteome</keyword>
<dbReference type="RefSeq" id="WP_114461708.1">
    <property type="nucleotide sequence ID" value="NZ_QPIW01000010.1"/>
</dbReference>
<organism evidence="9 10">
    <name type="scientific">Runella aurantiaca</name>
    <dbReference type="NCBI Taxonomy" id="2282308"/>
    <lineage>
        <taxon>Bacteria</taxon>
        <taxon>Pseudomonadati</taxon>
        <taxon>Bacteroidota</taxon>
        <taxon>Cytophagia</taxon>
        <taxon>Cytophagales</taxon>
        <taxon>Spirosomataceae</taxon>
        <taxon>Runella</taxon>
    </lineage>
</organism>
<evidence type="ECO:0000256" key="2">
    <source>
        <dbReference type="ARBA" id="ARBA00022475"/>
    </source>
</evidence>
<keyword evidence="2" id="KW-1003">Cell membrane</keyword>
<feature type="transmembrane region" description="Helical" evidence="6">
    <location>
        <begin position="21"/>
        <end position="41"/>
    </location>
</feature>
<proteinExistence type="predicted"/>
<feature type="transmembrane region" description="Helical" evidence="6">
    <location>
        <begin position="327"/>
        <end position="348"/>
    </location>
</feature>
<keyword evidence="5 6" id="KW-0472">Membrane</keyword>
<evidence type="ECO:0000256" key="3">
    <source>
        <dbReference type="ARBA" id="ARBA00022692"/>
    </source>
</evidence>
<dbReference type="GO" id="GO:0005886">
    <property type="term" value="C:plasma membrane"/>
    <property type="evidence" value="ECO:0007669"/>
    <property type="project" value="UniProtKB-SubCell"/>
</dbReference>
<dbReference type="Pfam" id="PF02687">
    <property type="entry name" value="FtsX"/>
    <property type="match status" value="2"/>
</dbReference>
<evidence type="ECO:0000256" key="6">
    <source>
        <dbReference type="SAM" id="Phobius"/>
    </source>
</evidence>
<dbReference type="InterPro" id="IPR050250">
    <property type="entry name" value="Macrolide_Exporter_MacB"/>
</dbReference>
<feature type="domain" description="MacB-like periplasmic core" evidence="8">
    <location>
        <begin position="20"/>
        <end position="236"/>
    </location>
</feature>
<feature type="transmembrane region" description="Helical" evidence="6">
    <location>
        <begin position="673"/>
        <end position="694"/>
    </location>
</feature>
<feature type="transmembrane region" description="Helical" evidence="6">
    <location>
        <begin position="706"/>
        <end position="736"/>
    </location>
</feature>
<name>A0A369IFB4_9BACT</name>
<evidence type="ECO:0000256" key="5">
    <source>
        <dbReference type="ARBA" id="ARBA00023136"/>
    </source>
</evidence>
<dbReference type="PANTHER" id="PTHR30572:SF18">
    <property type="entry name" value="ABC-TYPE MACROLIDE FAMILY EXPORT SYSTEM PERMEASE COMPONENT 2"/>
    <property type="match status" value="1"/>
</dbReference>
<feature type="transmembrane region" description="Helical" evidence="6">
    <location>
        <begin position="368"/>
        <end position="391"/>
    </location>
</feature>
<dbReference type="PROSITE" id="PS51257">
    <property type="entry name" value="PROKAR_LIPOPROTEIN"/>
    <property type="match status" value="1"/>
</dbReference>
<sequence>MLRNYLKIALRTLWKNRLFTGINIVGMSVGMACVVVLVLFAQKCLTFDAFHEKSDRIYYVQTESSNGQKYGQTVYPILEQLLKDYPEIETGTHVQTWYRPWIHYGTKDVQESTVFVDSTFFQVFSFPLKYGNATTALKDRNALIVSGKIAQNLFGDIDPVGKTVTLDDTVQFKISGVLAKLPANSSQQFDVLMPASTLTSLPGFKSNADWYNTFAPVFVLLKKGANKDALEAKLPQLVKTHFAPESRKQILRLSAFKNFIHDQNPTFKGLIYGAIAIAIFLLLIISINLINLTMASALPRIKEVAVKQVAGASKRIILNQFWTESGIVMLISSFLAVLFAIYFLIPSFNQLRDGRMQLDISFGNDYPTILTVFGISLLIAFIAGTYPAYYLMGLKTAEAVKGKISADPRRGRLRQNSLIVLQFALAIVLIVATIGLRQQINFMKTADVGYDKNNVLVFNTDLAYRNENAALSEGRAILDALRQNPNVVSSTASELTPVQYWQNFNNYFPEGNEAKKVILRHVSGTAGYFETFKIPFIEGRGFLDNSADSVNHSVVINQAAMKAFGWTSAVGKRLRQNNNDQIYTVIGVTKNFHYQSLKDDVEPLLHWYAGKQQLSSFLSVRLTDESKGKDLINNLEARFKKIPSRRTLNHFYLSDEVAKSYQAIDNIWRMTSFVTILAILIACAGIFGLISLVAKQRTKEIGVRKVLGASISSIATMLSGDFLKLVGLALLIGLPISYWLGHKLLQTFAYRTEIKWWYLALAAVVALGIALFSVSFQAIKAALNNPVESLKTE</sequence>
<dbReference type="AlphaFoldDB" id="A0A369IFB4"/>
<feature type="domain" description="MacB-like periplasmic core" evidence="8">
    <location>
        <begin position="424"/>
        <end position="596"/>
    </location>
</feature>
<dbReference type="Proteomes" id="UP000253141">
    <property type="component" value="Unassembled WGS sequence"/>
</dbReference>
<reference evidence="9 10" key="1">
    <citation type="submission" date="2018-07" db="EMBL/GenBank/DDBJ databases">
        <title>Genome analysis of Runella aurantiaca.</title>
        <authorList>
            <person name="Yang X."/>
        </authorList>
    </citation>
    <scope>NUCLEOTIDE SEQUENCE [LARGE SCALE GENOMIC DNA]</scope>
    <source>
        <strain evidence="9 10">YX9</strain>
    </source>
</reference>
<dbReference type="PANTHER" id="PTHR30572">
    <property type="entry name" value="MEMBRANE COMPONENT OF TRANSPORTER-RELATED"/>
    <property type="match status" value="1"/>
</dbReference>
<feature type="transmembrane region" description="Helical" evidence="6">
    <location>
        <begin position="418"/>
        <end position="436"/>
    </location>
</feature>
<comment type="subcellular location">
    <subcellularLocation>
        <location evidence="1">Cell membrane</location>
        <topology evidence="1">Multi-pass membrane protein</topology>
    </subcellularLocation>
</comment>
<dbReference type="Pfam" id="PF12704">
    <property type="entry name" value="MacB_PCD"/>
    <property type="match status" value="2"/>
</dbReference>
<feature type="transmembrane region" description="Helical" evidence="6">
    <location>
        <begin position="270"/>
        <end position="292"/>
    </location>
</feature>
<evidence type="ECO:0000259" key="8">
    <source>
        <dbReference type="Pfam" id="PF12704"/>
    </source>
</evidence>
<accession>A0A369IFB4</accession>
<evidence type="ECO:0000313" key="9">
    <source>
        <dbReference type="EMBL" id="RDB05326.1"/>
    </source>
</evidence>
<gene>
    <name evidence="9" type="ORF">DVG78_14110</name>
</gene>
<feature type="transmembrane region" description="Helical" evidence="6">
    <location>
        <begin position="756"/>
        <end position="776"/>
    </location>
</feature>